<dbReference type="InParanoid" id="J7SCD1"/>
<organism evidence="2 3">
    <name type="scientific">Fibroporia radiculosa</name>
    <dbReference type="NCBI Taxonomy" id="599839"/>
    <lineage>
        <taxon>Eukaryota</taxon>
        <taxon>Fungi</taxon>
        <taxon>Dikarya</taxon>
        <taxon>Basidiomycota</taxon>
        <taxon>Agaricomycotina</taxon>
        <taxon>Agaricomycetes</taxon>
        <taxon>Polyporales</taxon>
        <taxon>Fibroporiaceae</taxon>
        <taxon>Fibroporia</taxon>
    </lineage>
</organism>
<proteinExistence type="predicted"/>
<dbReference type="Proteomes" id="UP000006352">
    <property type="component" value="Unassembled WGS sequence"/>
</dbReference>
<evidence type="ECO:0000313" key="3">
    <source>
        <dbReference type="Proteomes" id="UP000006352"/>
    </source>
</evidence>
<keyword evidence="1" id="KW-0812">Transmembrane</keyword>
<gene>
    <name evidence="2" type="ORF">FIBRA_09395</name>
</gene>
<dbReference type="GeneID" id="24101971"/>
<dbReference type="AlphaFoldDB" id="J7SCD1"/>
<reference evidence="2 3" key="1">
    <citation type="journal article" date="2012" name="Appl. Environ. Microbiol.">
        <title>Short-read sequencing for genomic analysis of the brown rot fungus Fibroporia radiculosa.</title>
        <authorList>
            <person name="Tang J.D."/>
            <person name="Perkins A.D."/>
            <person name="Sonstegard T.S."/>
            <person name="Schroeder S.G."/>
            <person name="Burgess S.C."/>
            <person name="Diehl S.V."/>
        </authorList>
    </citation>
    <scope>NUCLEOTIDE SEQUENCE [LARGE SCALE GENOMIC DNA]</scope>
    <source>
        <strain evidence="2 3">TFFH 294</strain>
    </source>
</reference>
<feature type="transmembrane region" description="Helical" evidence="1">
    <location>
        <begin position="86"/>
        <end position="113"/>
    </location>
</feature>
<feature type="transmembrane region" description="Helical" evidence="1">
    <location>
        <begin position="6"/>
        <end position="32"/>
    </location>
</feature>
<dbReference type="RefSeq" id="XP_012177092.1">
    <property type="nucleotide sequence ID" value="XM_012321702.1"/>
</dbReference>
<dbReference type="STRING" id="599839.J7SCD1"/>
<keyword evidence="3" id="KW-1185">Reference proteome</keyword>
<name>J7SCD1_9APHY</name>
<keyword evidence="1" id="KW-1133">Transmembrane helix</keyword>
<evidence type="ECO:0000313" key="2">
    <source>
        <dbReference type="EMBL" id="CCM07071.1"/>
    </source>
</evidence>
<dbReference type="HOGENOM" id="CLU_927601_0_0_1"/>
<dbReference type="EMBL" id="HE797636">
    <property type="protein sequence ID" value="CCM07071.1"/>
    <property type="molecule type" value="Genomic_DNA"/>
</dbReference>
<sequence>MASTTVLITLLIISWFLITLLVLLFIFTVFLLKETYTIRFHLDHNPTPVSTTPNSLPPPLLTYSVVNQVALPTAITLAIVHDHPHLLRLALLGFFLTTLLSVLALALIVPLTLGLTIRHLKREHQWVYNIAATAQCPLPHTTTPLPVIAANCNSNNPTQDVGPLERVLPHFPGAYVHSVIQPPMGVPINGNPVFGLWRVSVTTADALHTAEPVGNWNSLDLDWEEDTWEYLLTRDDNLLESLWASLQDIQDPGMINEVNCFRAIDAKINLFLAA</sequence>
<keyword evidence="1" id="KW-0472">Membrane</keyword>
<accession>J7SCD1</accession>
<evidence type="ECO:0000256" key="1">
    <source>
        <dbReference type="SAM" id="Phobius"/>
    </source>
</evidence>
<protein>
    <submittedName>
        <fullName evidence="2">Uncharacterized protein</fullName>
    </submittedName>
</protein>